<evidence type="ECO:0000256" key="5">
    <source>
        <dbReference type="SAM" id="MobiDB-lite"/>
    </source>
</evidence>
<comment type="subcellular location">
    <subcellularLocation>
        <location evidence="1">Endomembrane system</location>
        <topology evidence="1">Multi-pass membrane protein</topology>
    </subcellularLocation>
</comment>
<evidence type="ECO:0000256" key="4">
    <source>
        <dbReference type="ARBA" id="ARBA00023136"/>
    </source>
</evidence>
<feature type="compositionally biased region" description="Low complexity" evidence="5">
    <location>
        <begin position="167"/>
        <end position="181"/>
    </location>
</feature>
<evidence type="ECO:0000313" key="8">
    <source>
        <dbReference type="EMBL" id="BCJ26053.1"/>
    </source>
</evidence>
<dbReference type="EMBL" id="AP023354">
    <property type="protein sequence ID" value="BCJ26053.1"/>
    <property type="molecule type" value="Genomic_DNA"/>
</dbReference>
<dbReference type="InterPro" id="IPR010652">
    <property type="entry name" value="DUF1232"/>
</dbReference>
<reference evidence="8" key="1">
    <citation type="submission" date="2020-08" db="EMBL/GenBank/DDBJ databases">
        <title>Whole genome shotgun sequence of Actinocatenispora sera NBRC 101916.</title>
        <authorList>
            <person name="Komaki H."/>
            <person name="Tamura T."/>
        </authorList>
    </citation>
    <scope>NUCLEOTIDE SEQUENCE</scope>
    <source>
        <strain evidence="8">NBRC 101916</strain>
    </source>
</reference>
<dbReference type="RefSeq" id="WP_157034655.1">
    <property type="nucleotide sequence ID" value="NZ_AP023354.1"/>
</dbReference>
<organism evidence="8 9">
    <name type="scientific">Actinocatenispora sera</name>
    <dbReference type="NCBI Taxonomy" id="390989"/>
    <lineage>
        <taxon>Bacteria</taxon>
        <taxon>Bacillati</taxon>
        <taxon>Actinomycetota</taxon>
        <taxon>Actinomycetes</taxon>
        <taxon>Micromonosporales</taxon>
        <taxon>Micromonosporaceae</taxon>
        <taxon>Actinocatenispora</taxon>
    </lineage>
</organism>
<feature type="region of interest" description="Disordered" evidence="5">
    <location>
        <begin position="109"/>
        <end position="187"/>
    </location>
</feature>
<sequence length="187" mass="19176">MAGSGAQRRYNGFRALGRALLARGGASLPRRIGALPRLFRARMHGEYDGLTWGRLAAMLVALVYVVSPIDLVPEAFLLMFGLADDGVAVLWLAGALLDEGERFLSWERSRAGAPAGPPPGAPGPQYGAGHPGGQHPGAARYPGAPAGAAGAGAQQPPAGDRPEPDDAPAGGRRPAEARFGPVGDASR</sequence>
<dbReference type="GO" id="GO:0012505">
    <property type="term" value="C:endomembrane system"/>
    <property type="evidence" value="ECO:0007669"/>
    <property type="project" value="UniProtKB-SubCell"/>
</dbReference>
<feature type="transmembrane region" description="Helical" evidence="6">
    <location>
        <begin position="49"/>
        <end position="69"/>
    </location>
</feature>
<keyword evidence="2 6" id="KW-0812">Transmembrane</keyword>
<gene>
    <name evidence="8" type="ORF">Asera_01610</name>
</gene>
<keyword evidence="4 6" id="KW-0472">Membrane</keyword>
<keyword evidence="3 6" id="KW-1133">Transmembrane helix</keyword>
<protein>
    <recommendedName>
        <fullName evidence="7">DUF1232 domain-containing protein</fullName>
    </recommendedName>
</protein>
<evidence type="ECO:0000256" key="3">
    <source>
        <dbReference type="ARBA" id="ARBA00022989"/>
    </source>
</evidence>
<evidence type="ECO:0000259" key="7">
    <source>
        <dbReference type="Pfam" id="PF06803"/>
    </source>
</evidence>
<keyword evidence="9" id="KW-1185">Reference proteome</keyword>
<dbReference type="KEGG" id="aser:Asera_01610"/>
<evidence type="ECO:0000313" key="9">
    <source>
        <dbReference type="Proteomes" id="UP000680750"/>
    </source>
</evidence>
<proteinExistence type="predicted"/>
<feature type="compositionally biased region" description="Low complexity" evidence="5">
    <location>
        <begin position="136"/>
        <end position="158"/>
    </location>
</feature>
<evidence type="ECO:0000256" key="1">
    <source>
        <dbReference type="ARBA" id="ARBA00004127"/>
    </source>
</evidence>
<name>A0A810KS71_9ACTN</name>
<feature type="domain" description="DUF1232" evidence="7">
    <location>
        <begin position="55"/>
        <end position="91"/>
    </location>
</feature>
<dbReference type="Pfam" id="PF06803">
    <property type="entry name" value="DUF1232"/>
    <property type="match status" value="1"/>
</dbReference>
<evidence type="ECO:0000256" key="2">
    <source>
        <dbReference type="ARBA" id="ARBA00022692"/>
    </source>
</evidence>
<accession>A0A810KS71</accession>
<evidence type="ECO:0000256" key="6">
    <source>
        <dbReference type="SAM" id="Phobius"/>
    </source>
</evidence>
<dbReference type="Proteomes" id="UP000680750">
    <property type="component" value="Chromosome"/>
</dbReference>
<dbReference type="AlphaFoldDB" id="A0A810KS71"/>